<evidence type="ECO:0000313" key="2">
    <source>
        <dbReference type="Proteomes" id="UP000264006"/>
    </source>
</evidence>
<accession>A0A346Y5T5</accession>
<reference evidence="1 2" key="1">
    <citation type="submission" date="2018-09" db="EMBL/GenBank/DDBJ databases">
        <title>Complete genome sequence of Euzebya sp. DY32-46 isolated from seawater of Pacific Ocean.</title>
        <authorList>
            <person name="Xu L."/>
            <person name="Wu Y.-H."/>
            <person name="Xu X.-W."/>
        </authorList>
    </citation>
    <scope>NUCLEOTIDE SEQUENCE [LARGE SCALE GENOMIC DNA]</scope>
    <source>
        <strain evidence="1 2">DY32-46</strain>
        <plasmid evidence="2">pedy32-46i</plasmid>
    </source>
</reference>
<dbReference type="KEGG" id="euz:DVS28_b0062"/>
<dbReference type="Proteomes" id="UP000264006">
    <property type="component" value="Plasmid pEDY32-46I"/>
</dbReference>
<name>A0A346Y5T5_9ACTN</name>
<proteinExistence type="predicted"/>
<gene>
    <name evidence="1" type="ORF">DVS28_b0062</name>
</gene>
<protein>
    <submittedName>
        <fullName evidence="1">Uncharacterized protein</fullName>
    </submittedName>
</protein>
<evidence type="ECO:0000313" key="1">
    <source>
        <dbReference type="EMBL" id="AXV09832.1"/>
    </source>
</evidence>
<organism evidence="1 2">
    <name type="scientific">Euzebya pacifica</name>
    <dbReference type="NCBI Taxonomy" id="1608957"/>
    <lineage>
        <taxon>Bacteria</taxon>
        <taxon>Bacillati</taxon>
        <taxon>Actinomycetota</taxon>
        <taxon>Nitriliruptoria</taxon>
        <taxon>Euzebyales</taxon>
    </lineage>
</organism>
<keyword evidence="2" id="KW-1185">Reference proteome</keyword>
<geneLocation type="plasmid" evidence="2">
    <name>pedy32-46i</name>
</geneLocation>
<sequence length="51" mass="5105">MALRRIQGLPASGEGIGSDPSVRVSFGASVYDLMGLSDLGLDVAVALATVA</sequence>
<dbReference type="AlphaFoldDB" id="A0A346Y5T5"/>
<dbReference type="EMBL" id="CP031166">
    <property type="protein sequence ID" value="AXV09832.1"/>
    <property type="molecule type" value="Genomic_DNA"/>
</dbReference>
<keyword evidence="1" id="KW-0614">Plasmid</keyword>